<accession>K0SRX9</accession>
<dbReference type="Proteomes" id="UP000266841">
    <property type="component" value="Unassembled WGS sequence"/>
</dbReference>
<name>K0SRX9_THAOC</name>
<dbReference type="Gene3D" id="1.10.238.10">
    <property type="entry name" value="EF-hand"/>
    <property type="match status" value="1"/>
</dbReference>
<comment type="caution">
    <text evidence="1">The sequence shown here is derived from an EMBL/GenBank/DDBJ whole genome shotgun (WGS) entry which is preliminary data.</text>
</comment>
<evidence type="ECO:0000313" key="2">
    <source>
        <dbReference type="Proteomes" id="UP000266841"/>
    </source>
</evidence>
<proteinExistence type="predicted"/>
<organism evidence="1 2">
    <name type="scientific">Thalassiosira oceanica</name>
    <name type="common">Marine diatom</name>
    <dbReference type="NCBI Taxonomy" id="159749"/>
    <lineage>
        <taxon>Eukaryota</taxon>
        <taxon>Sar</taxon>
        <taxon>Stramenopiles</taxon>
        <taxon>Ochrophyta</taxon>
        <taxon>Bacillariophyta</taxon>
        <taxon>Coscinodiscophyceae</taxon>
        <taxon>Thalassiosirophycidae</taxon>
        <taxon>Thalassiosirales</taxon>
        <taxon>Thalassiosiraceae</taxon>
        <taxon>Thalassiosira</taxon>
    </lineage>
</organism>
<dbReference type="EMBL" id="AGNL01010472">
    <property type="protein sequence ID" value="EJK69083.1"/>
    <property type="molecule type" value="Genomic_DNA"/>
</dbReference>
<reference evidence="1 2" key="1">
    <citation type="journal article" date="2012" name="Genome Biol.">
        <title>Genome and low-iron response of an oceanic diatom adapted to chronic iron limitation.</title>
        <authorList>
            <person name="Lommer M."/>
            <person name="Specht M."/>
            <person name="Roy A.S."/>
            <person name="Kraemer L."/>
            <person name="Andreson R."/>
            <person name="Gutowska M.A."/>
            <person name="Wolf J."/>
            <person name="Bergner S.V."/>
            <person name="Schilhabel M.B."/>
            <person name="Klostermeier U.C."/>
            <person name="Beiko R.G."/>
            <person name="Rosenstiel P."/>
            <person name="Hippler M."/>
            <person name="Laroche J."/>
        </authorList>
    </citation>
    <scope>NUCLEOTIDE SEQUENCE [LARGE SCALE GENOMIC DNA]</scope>
    <source>
        <strain evidence="1 2">CCMP1005</strain>
    </source>
</reference>
<gene>
    <name evidence="1" type="ORF">THAOC_09703</name>
</gene>
<dbReference type="OMA" id="DERMQQM"/>
<evidence type="ECO:0000313" key="1">
    <source>
        <dbReference type="EMBL" id="EJK69083.1"/>
    </source>
</evidence>
<dbReference type="AlphaFoldDB" id="K0SRX9"/>
<protein>
    <submittedName>
        <fullName evidence="1">Uncharacterized protein</fullName>
    </submittedName>
</protein>
<sequence length="286" mass="33671">MIDDIQERFGLSDENIEQFHRSFMFIVQDSVDSNAERHGETDVDGPRPIILSNKKFFDFLGCSNGKFFDALCDLVATKDLHAIRFQEFLRLVLTLGFFKMTDMIHFFFFSLDKKRTGRIARTQLLQFVEAIHGRKRLLFETAILPKDDESSTRTPNNVRLPAAEERRNTVDHAALTRMCAEHPQLLEPISRLQTQLRRRLLGEKWWTNQEFQLERRALLLKRANESKRKQEEKRLLKERSEAIRAEAGLIQFLFRGRAWREAETSHPRPIVTVDKSGEIKVDWDRR</sequence>
<dbReference type="InterPro" id="IPR011992">
    <property type="entry name" value="EF-hand-dom_pair"/>
</dbReference>
<dbReference type="SUPFAM" id="SSF47473">
    <property type="entry name" value="EF-hand"/>
    <property type="match status" value="1"/>
</dbReference>
<keyword evidence="2" id="KW-1185">Reference proteome</keyword>